<keyword evidence="9 10" id="KW-0472">Membrane</keyword>
<dbReference type="Proteomes" id="UP000037020">
    <property type="component" value="Unassembled WGS sequence"/>
</dbReference>
<keyword evidence="4 10" id="KW-0812">Transmembrane</keyword>
<gene>
    <name evidence="11" type="ORF">ADK38_08720</name>
</gene>
<keyword evidence="7" id="KW-0067">ATP-binding</keyword>
<evidence type="ECO:0000256" key="7">
    <source>
        <dbReference type="ARBA" id="ARBA00022840"/>
    </source>
</evidence>
<dbReference type="Gene3D" id="3.30.2390.20">
    <property type="entry name" value="Type VII secretion system EccB, repeat 1 domain"/>
    <property type="match status" value="1"/>
</dbReference>
<evidence type="ECO:0000313" key="11">
    <source>
        <dbReference type="EMBL" id="KOG90451.1"/>
    </source>
</evidence>
<evidence type="ECO:0000256" key="5">
    <source>
        <dbReference type="ARBA" id="ARBA00022741"/>
    </source>
</evidence>
<evidence type="ECO:0000256" key="6">
    <source>
        <dbReference type="ARBA" id="ARBA00022801"/>
    </source>
</evidence>
<organism evidence="11 12">
    <name type="scientific">Streptomyces varsoviensis</name>
    <dbReference type="NCBI Taxonomy" id="67373"/>
    <lineage>
        <taxon>Bacteria</taxon>
        <taxon>Bacillati</taxon>
        <taxon>Actinomycetota</taxon>
        <taxon>Actinomycetes</taxon>
        <taxon>Kitasatosporales</taxon>
        <taxon>Streptomycetaceae</taxon>
        <taxon>Streptomyces</taxon>
    </lineage>
</organism>
<proteinExistence type="inferred from homology"/>
<keyword evidence="8 10" id="KW-1133">Transmembrane helix</keyword>
<accession>A0ABR5JAH8</accession>
<dbReference type="Gene3D" id="2.40.50.910">
    <property type="entry name" value="Type VII secretion system EccB, repeat 3 domain"/>
    <property type="match status" value="1"/>
</dbReference>
<evidence type="ECO:0000256" key="4">
    <source>
        <dbReference type="ARBA" id="ARBA00022692"/>
    </source>
</evidence>
<evidence type="ECO:0000256" key="10">
    <source>
        <dbReference type="SAM" id="Phobius"/>
    </source>
</evidence>
<evidence type="ECO:0008006" key="13">
    <source>
        <dbReference type="Google" id="ProtNLM"/>
    </source>
</evidence>
<protein>
    <recommendedName>
        <fullName evidence="13">Type VII secretion protein EccB</fullName>
    </recommendedName>
</protein>
<dbReference type="EMBL" id="LGUT01000726">
    <property type="protein sequence ID" value="KOG90451.1"/>
    <property type="molecule type" value="Genomic_DNA"/>
</dbReference>
<evidence type="ECO:0000313" key="12">
    <source>
        <dbReference type="Proteomes" id="UP000037020"/>
    </source>
</evidence>
<dbReference type="InterPro" id="IPR042485">
    <property type="entry name" value="T7SS_EccB_R3"/>
</dbReference>
<dbReference type="Pfam" id="PF05108">
    <property type="entry name" value="T7SS_ESX1_EccB"/>
    <property type="match status" value="1"/>
</dbReference>
<comment type="similarity">
    <text evidence="2">Belongs to the EccB family.</text>
</comment>
<dbReference type="RefSeq" id="WP_030884229.1">
    <property type="nucleotide sequence ID" value="NZ_JBIRHZ010000004.1"/>
</dbReference>
<feature type="transmembrane region" description="Helical" evidence="10">
    <location>
        <begin position="39"/>
        <end position="62"/>
    </location>
</feature>
<evidence type="ECO:0000256" key="8">
    <source>
        <dbReference type="ARBA" id="ARBA00022989"/>
    </source>
</evidence>
<evidence type="ECO:0000256" key="1">
    <source>
        <dbReference type="ARBA" id="ARBA00004162"/>
    </source>
</evidence>
<comment type="subcellular location">
    <subcellularLocation>
        <location evidence="1">Cell membrane</location>
        <topology evidence="1">Single-pass membrane protein</topology>
    </subcellularLocation>
</comment>
<dbReference type="PANTHER" id="PTHR40765:SF2">
    <property type="entry name" value="ESX-2 SECRETION SYSTEM ATPASE ECCB2"/>
    <property type="match status" value="1"/>
</dbReference>
<evidence type="ECO:0000256" key="9">
    <source>
        <dbReference type="ARBA" id="ARBA00023136"/>
    </source>
</evidence>
<dbReference type="NCBIfam" id="TIGR03919">
    <property type="entry name" value="T7SS_EccB"/>
    <property type="match status" value="1"/>
</dbReference>
<keyword evidence="3" id="KW-1003">Cell membrane</keyword>
<evidence type="ECO:0000256" key="2">
    <source>
        <dbReference type="ARBA" id="ARBA00008149"/>
    </source>
</evidence>
<keyword evidence="5" id="KW-0547">Nucleotide-binding</keyword>
<evidence type="ECO:0000256" key="3">
    <source>
        <dbReference type="ARBA" id="ARBA00022475"/>
    </source>
</evidence>
<sequence>MQTRRDHLHAYQFATGRLASALVSGDAGNGEAPMRNAGLGAMFGAILAVLLVLGSAVFGLLMPAAAEDTSWQHDGALVVQKETGTRYLYAKGELHPTLNYSSALLAAGSGTQVTEASRKALSDVRRGPTIGIAGAPDDVAKPDSLVTGAWTDCLLPGEQPVERLDFAPTSARAVPDDTRVLVSGAHGSRYVIWNDTKYLIKGHTSLLALGLDAERPIPATETWLDALPTGPAAGPATIPGAGHGGRTVAGTAQPVGALFRTVVGSTSHYYVLRADGMAPANQTEAALLAAQPGGREPVRVSPTDIAAVPASSDTTLLHRLPDLLAAKDTTSDDKSALCLRRTDDAAHPTVVRESGRIMTSRTAVLIPTDHAVLAAPPKRSGATRAPDPYLITDQGVKYELLGEARQALGFGGVTPRTLPKTTLDQIAAGPRLSRSRAVDVAKTE</sequence>
<reference evidence="11 12" key="1">
    <citation type="submission" date="2015-07" db="EMBL/GenBank/DDBJ databases">
        <authorList>
            <person name="Ju K.-S."/>
            <person name="Doroghazi J.R."/>
            <person name="Metcalf W.W."/>
        </authorList>
    </citation>
    <scope>NUCLEOTIDE SEQUENCE [LARGE SCALE GENOMIC DNA]</scope>
    <source>
        <strain evidence="11 12">NRRL B-3589</strain>
    </source>
</reference>
<keyword evidence="6" id="KW-0378">Hydrolase</keyword>
<name>A0ABR5JAH8_9ACTN</name>
<comment type="caution">
    <text evidence="11">The sequence shown here is derived from an EMBL/GenBank/DDBJ whole genome shotgun (WGS) entry which is preliminary data.</text>
</comment>
<keyword evidence="12" id="KW-1185">Reference proteome</keyword>
<dbReference type="InterPro" id="IPR007795">
    <property type="entry name" value="T7SS_EccB"/>
</dbReference>
<dbReference type="PANTHER" id="PTHR40765">
    <property type="entry name" value="ESX-2 SECRETION SYSTEM ATPASE ECCB2"/>
    <property type="match status" value="1"/>
</dbReference>
<dbReference type="InterPro" id="IPR044857">
    <property type="entry name" value="T7SS_EccB_R1"/>
</dbReference>